<dbReference type="GO" id="GO:0006508">
    <property type="term" value="P:proteolysis"/>
    <property type="evidence" value="ECO:0007669"/>
    <property type="project" value="UniProtKB-KW"/>
</dbReference>
<dbReference type="RefSeq" id="WP_057481601.1">
    <property type="nucleotide sequence ID" value="NZ_BMWR01000003.1"/>
</dbReference>
<keyword evidence="1" id="KW-0645">Protease</keyword>
<dbReference type="EMBL" id="LKTP01000012">
    <property type="protein sequence ID" value="KRG29129.1"/>
    <property type="molecule type" value="Genomic_DNA"/>
</dbReference>
<dbReference type="SUPFAM" id="SSF55486">
    <property type="entry name" value="Metalloproteases ('zincins'), catalytic domain"/>
    <property type="match status" value="1"/>
</dbReference>
<protein>
    <submittedName>
        <fullName evidence="1">Metalloprotease</fullName>
    </submittedName>
</protein>
<accession>A0A0Q9ZAG3</accession>
<dbReference type="STRING" id="270918.APR42_04140"/>
<dbReference type="Proteomes" id="UP000051643">
    <property type="component" value="Unassembled WGS sequence"/>
</dbReference>
<dbReference type="InterPro" id="IPR027268">
    <property type="entry name" value="Peptidase_M4/M1_CTD_sf"/>
</dbReference>
<organism evidence="1 2">
    <name type="scientific">Salegentibacter mishustinae</name>
    <dbReference type="NCBI Taxonomy" id="270918"/>
    <lineage>
        <taxon>Bacteria</taxon>
        <taxon>Pseudomonadati</taxon>
        <taxon>Bacteroidota</taxon>
        <taxon>Flavobacteriia</taxon>
        <taxon>Flavobacteriales</taxon>
        <taxon>Flavobacteriaceae</taxon>
        <taxon>Salegentibacter</taxon>
    </lineage>
</organism>
<evidence type="ECO:0000313" key="1">
    <source>
        <dbReference type="EMBL" id="KRG29129.1"/>
    </source>
</evidence>
<dbReference type="GO" id="GO:0008237">
    <property type="term" value="F:metallopeptidase activity"/>
    <property type="evidence" value="ECO:0007669"/>
    <property type="project" value="UniProtKB-KW"/>
</dbReference>
<dbReference type="AlphaFoldDB" id="A0A0Q9ZAG3"/>
<evidence type="ECO:0000313" key="2">
    <source>
        <dbReference type="Proteomes" id="UP000051643"/>
    </source>
</evidence>
<name>A0A0Q9ZAG3_9FLAO</name>
<keyword evidence="1" id="KW-0378">Hydrolase</keyword>
<sequence>MRFYLFYLLFIVGIGWSFAQNSISLNAHLNDSTHIFTIEQELVYTNSSKDTLTQIYLNDWANAFSAKNTPLAKRFAEEFARRFRFAKPQERGATYIGSITNSRNDSLIWERPEDAQDLIRIKLYKPLLPGQSFTINLDYKVKIPIDKFTRFGVDSDNNYKLRYWYITPGVYKNGEWQVYSHKNLGDQYNALYDVQIELTTPPQYYVGSALNFKGVSTSNGAKTVKLAGKDQLDSKLYLTNSFIFESLPTDDHEIITNVADDELQPEIKRILLNRILKYYQERVGEYPHQKIFVTRDDYLNSPIYGLNQLPGFIRPFPDGFQYDIKQFKTITNYLLENSIHINPRKEQWVHDAILVSLMIDYVNEYYPKMKLLGNLSDIIGIRWFHAADLEFNDQYQFLYMNMARMNLDQPLSAAQDSLVKFNKNIANAYKAGVGLKYVEDYLGNDTIKEAVKNFYSRHKMQPTSAEDFEQILRKYATKDISWFFKDYVNSNQKIDFTIDNLYKTRDSLRVTIKNKEKNDFPISLYGLKDGEIVFKKWVENIDKTKTIEIARQEVDRLALNYEQKIPEFNQRDNYKAVTKLFNKPLQLRLLQDIEDPKYSQLFFMPEFNYNLYDGIAIGPKLYNKTVLSKTFNFSISPKYGFNSETIVGSASVTNKHQFANKELYAITYGIGGTRYSYGYNLFYEKYTPFINFSFRNKYLRDNERQNLLIRNVNVRRDIDPNQNLEQPNYNVFNINYRYSKPHLVDYYSASFDFQLAEKFSKISMSLEYRKLFRNNRQINLRFFTGTFLYSDDMESDYFSFALDRPTDYLFDYNYYGRSQGSGLFSQQIIVAEGGFKSQLQPEYANQWLTTLNASTNLYKWFFVYGDVGLVKNQHENAQFLYDSGIRLSLVDDYFELFFPVYSNLGWEVAQENYDQKIRFIVSLDINTLIKLFTRRWY</sequence>
<reference evidence="1" key="1">
    <citation type="submission" date="2015-10" db="EMBL/GenBank/DDBJ databases">
        <title>Draft genome sequence of Salegentibacter mishustinae KCTC 12263.</title>
        <authorList>
            <person name="Lin W."/>
            <person name="Zheng Q."/>
        </authorList>
    </citation>
    <scope>NUCLEOTIDE SEQUENCE [LARGE SCALE GENOMIC DNA]</scope>
    <source>
        <strain evidence="1">KCTC 12263</strain>
    </source>
</reference>
<dbReference type="Gene3D" id="1.10.390.10">
    <property type="entry name" value="Neutral Protease Domain 2"/>
    <property type="match status" value="1"/>
</dbReference>
<comment type="caution">
    <text evidence="1">The sequence shown here is derived from an EMBL/GenBank/DDBJ whole genome shotgun (WGS) entry which is preliminary data.</text>
</comment>
<keyword evidence="2" id="KW-1185">Reference proteome</keyword>
<gene>
    <name evidence="1" type="ORF">APR42_04140</name>
</gene>
<keyword evidence="1" id="KW-0482">Metalloprotease</keyword>
<proteinExistence type="predicted"/>